<evidence type="ECO:0000313" key="5">
    <source>
        <dbReference type="Proteomes" id="UP000435112"/>
    </source>
</evidence>
<evidence type="ECO:0000313" key="4">
    <source>
        <dbReference type="Proteomes" id="UP000429607"/>
    </source>
</evidence>
<dbReference type="InterPro" id="IPR000477">
    <property type="entry name" value="RT_dom"/>
</dbReference>
<dbReference type="Pfam" id="PF00078">
    <property type="entry name" value="RVT_1"/>
    <property type="match status" value="1"/>
</dbReference>
<feature type="domain" description="Reverse transcriptase" evidence="1">
    <location>
        <begin position="1"/>
        <end position="165"/>
    </location>
</feature>
<dbReference type="PANTHER" id="PTHR33064">
    <property type="entry name" value="POL PROTEIN"/>
    <property type="match status" value="1"/>
</dbReference>
<sequence length="244" mass="28218">MSGSTKFSAIDLMYGFYHILMREADVPLTAANTPSGMLWEWLVIPQGLKNAPATFNRMVSNLLRPYRDFAPSYFDIFIHSRAADGDMTDVEMHLQHLRQVFEVMRESKLYANLKKWIFCAPDIPVLGNYVSTEGVRADPEKIEAIRAWPVPQDQKQLRQWLGLVAYLHHYSKNFAATIRPLSQLLKADVAWSWCPEHHTAYGAVTTSLSTDRARLDAARPREGLPRSVRRERLRDWLRRHAVRR</sequence>
<reference evidence="4 5" key="1">
    <citation type="submission" date="2018-09" db="EMBL/GenBank/DDBJ databases">
        <title>Genomic investigation of the strawberry pathogen Phytophthora fragariae indicates pathogenicity is determined by transcriptional variation in three key races.</title>
        <authorList>
            <person name="Adams T.M."/>
            <person name="Armitage A.D."/>
            <person name="Sobczyk M.K."/>
            <person name="Bates H.J."/>
            <person name="Dunwell J.M."/>
            <person name="Nellist C.F."/>
            <person name="Harrison R.J."/>
        </authorList>
    </citation>
    <scope>NUCLEOTIDE SEQUENCE [LARGE SCALE GENOMIC DNA]</scope>
    <source>
        <strain evidence="3 4">SCRP249</strain>
        <strain evidence="2 5">SCRP324</strain>
    </source>
</reference>
<dbReference type="PROSITE" id="PS50878">
    <property type="entry name" value="RT_POL"/>
    <property type="match status" value="1"/>
</dbReference>
<gene>
    <name evidence="3" type="ORF">PR001_g19682</name>
    <name evidence="2" type="ORF">PR002_g20088</name>
</gene>
<accession>A0A6A3JHA6</accession>
<dbReference type="AlphaFoldDB" id="A0A6A3JHA6"/>
<dbReference type="EMBL" id="QXFU01001882">
    <property type="protein sequence ID" value="KAE8993921.1"/>
    <property type="molecule type" value="Genomic_DNA"/>
</dbReference>
<comment type="caution">
    <text evidence="2">The sequence shown here is derived from an EMBL/GenBank/DDBJ whole genome shotgun (WGS) entry which is preliminary data.</text>
</comment>
<dbReference type="SUPFAM" id="SSF56672">
    <property type="entry name" value="DNA/RNA polymerases"/>
    <property type="match status" value="1"/>
</dbReference>
<dbReference type="OrthoDB" id="121411at2759"/>
<dbReference type="PANTHER" id="PTHR33064:SF37">
    <property type="entry name" value="RIBONUCLEASE H"/>
    <property type="match status" value="1"/>
</dbReference>
<evidence type="ECO:0000259" key="1">
    <source>
        <dbReference type="PROSITE" id="PS50878"/>
    </source>
</evidence>
<dbReference type="Gene3D" id="3.10.10.10">
    <property type="entry name" value="HIV Type 1 Reverse Transcriptase, subunit A, domain 1"/>
    <property type="match status" value="1"/>
</dbReference>
<organism evidence="2 5">
    <name type="scientific">Phytophthora rubi</name>
    <dbReference type="NCBI Taxonomy" id="129364"/>
    <lineage>
        <taxon>Eukaryota</taxon>
        <taxon>Sar</taxon>
        <taxon>Stramenopiles</taxon>
        <taxon>Oomycota</taxon>
        <taxon>Peronosporomycetes</taxon>
        <taxon>Peronosporales</taxon>
        <taxon>Peronosporaceae</taxon>
        <taxon>Phytophthora</taxon>
    </lineage>
</organism>
<dbReference type="Gene3D" id="3.30.70.270">
    <property type="match status" value="2"/>
</dbReference>
<proteinExistence type="predicted"/>
<dbReference type="InterPro" id="IPR043502">
    <property type="entry name" value="DNA/RNA_pol_sf"/>
</dbReference>
<dbReference type="InterPro" id="IPR043128">
    <property type="entry name" value="Rev_trsase/Diguanyl_cyclase"/>
</dbReference>
<dbReference type="Proteomes" id="UP000429607">
    <property type="component" value="Unassembled WGS sequence"/>
</dbReference>
<name>A0A6A3JHA6_9STRA</name>
<protein>
    <recommendedName>
        <fullName evidence="1">Reverse transcriptase domain-containing protein</fullName>
    </recommendedName>
</protein>
<dbReference type="Proteomes" id="UP000435112">
    <property type="component" value="Unassembled WGS sequence"/>
</dbReference>
<evidence type="ECO:0000313" key="2">
    <source>
        <dbReference type="EMBL" id="KAE8993921.1"/>
    </source>
</evidence>
<evidence type="ECO:0000313" key="3">
    <source>
        <dbReference type="EMBL" id="KAE8997071.1"/>
    </source>
</evidence>
<dbReference type="CDD" id="cd01647">
    <property type="entry name" value="RT_LTR"/>
    <property type="match status" value="1"/>
</dbReference>
<dbReference type="EMBL" id="QXFV01001856">
    <property type="protein sequence ID" value="KAE8997071.1"/>
    <property type="molecule type" value="Genomic_DNA"/>
</dbReference>
<dbReference type="InterPro" id="IPR051320">
    <property type="entry name" value="Viral_Replic_Matur_Polypro"/>
</dbReference>